<reference evidence="3 4" key="1">
    <citation type="submission" date="2021-04" db="EMBL/GenBank/DDBJ databases">
        <authorList>
            <person name="Bliznina A."/>
        </authorList>
    </citation>
    <scope>NUCLEOTIDE SEQUENCE [LARGE SCALE GENOMIC DNA]</scope>
</reference>
<dbReference type="Proteomes" id="UP001158576">
    <property type="component" value="Chromosome PAR"/>
</dbReference>
<feature type="region of interest" description="Disordered" evidence="1">
    <location>
        <begin position="148"/>
        <end position="171"/>
    </location>
</feature>
<gene>
    <name evidence="3" type="ORF">OKIOD_LOCUS1282</name>
</gene>
<evidence type="ECO:0000313" key="3">
    <source>
        <dbReference type="EMBL" id="CAG5080871.1"/>
    </source>
</evidence>
<feature type="region of interest" description="Disordered" evidence="1">
    <location>
        <begin position="109"/>
        <end position="134"/>
    </location>
</feature>
<feature type="transmembrane region" description="Helical" evidence="2">
    <location>
        <begin position="33"/>
        <end position="58"/>
    </location>
</feature>
<evidence type="ECO:0000313" key="4">
    <source>
        <dbReference type="Proteomes" id="UP001158576"/>
    </source>
</evidence>
<name>A0ABN7RQK3_OIKDI</name>
<evidence type="ECO:0000256" key="1">
    <source>
        <dbReference type="SAM" id="MobiDB-lite"/>
    </source>
</evidence>
<protein>
    <submittedName>
        <fullName evidence="3">Oidioi.mRNA.OKI2018_I69.PAR.g9724.t1.cds</fullName>
    </submittedName>
</protein>
<evidence type="ECO:0000256" key="2">
    <source>
        <dbReference type="SAM" id="Phobius"/>
    </source>
</evidence>
<keyword evidence="2" id="KW-0472">Membrane</keyword>
<organism evidence="3 4">
    <name type="scientific">Oikopleura dioica</name>
    <name type="common">Tunicate</name>
    <dbReference type="NCBI Taxonomy" id="34765"/>
    <lineage>
        <taxon>Eukaryota</taxon>
        <taxon>Metazoa</taxon>
        <taxon>Chordata</taxon>
        <taxon>Tunicata</taxon>
        <taxon>Appendicularia</taxon>
        <taxon>Copelata</taxon>
        <taxon>Oikopleuridae</taxon>
        <taxon>Oikopleura</taxon>
    </lineage>
</organism>
<feature type="compositionally biased region" description="Acidic residues" evidence="1">
    <location>
        <begin position="118"/>
        <end position="134"/>
    </location>
</feature>
<keyword evidence="4" id="KW-1185">Reference proteome</keyword>
<sequence>MGIFIIIEILVLLQHEAHQLTTIWKTRKHEGGLWALLACMIISGFEVVLGFSAFGAWLRYNDLVDKFKARNMEIELGLAYPTIYGHYLSKWNSSESGLNRIRKSAASYGDFSENNGENNEDDGDDYDRDVDQEIDNYAEMDAEMDIAMNEELDVDDGMDDGANDLDAGGDI</sequence>
<keyword evidence="2" id="KW-0812">Transmembrane</keyword>
<proteinExistence type="predicted"/>
<accession>A0ABN7RQK3</accession>
<keyword evidence="2" id="KW-1133">Transmembrane helix</keyword>
<dbReference type="EMBL" id="OU015568">
    <property type="protein sequence ID" value="CAG5080871.1"/>
    <property type="molecule type" value="Genomic_DNA"/>
</dbReference>